<evidence type="ECO:0000256" key="5">
    <source>
        <dbReference type="ARBA" id="ARBA00022741"/>
    </source>
</evidence>
<name>A0A7R8D5F2_LEPSM</name>
<dbReference type="Gene3D" id="2.60.120.260">
    <property type="entry name" value="Galactose-binding domain-like"/>
    <property type="match status" value="1"/>
</dbReference>
<dbReference type="SMART" id="SM00219">
    <property type="entry name" value="TyrKc"/>
    <property type="match status" value="1"/>
</dbReference>
<dbReference type="Pfam" id="PF00754">
    <property type="entry name" value="F5_F8_type_C"/>
    <property type="match status" value="1"/>
</dbReference>
<evidence type="ECO:0000256" key="6">
    <source>
        <dbReference type="ARBA" id="ARBA00022840"/>
    </source>
</evidence>
<keyword evidence="15" id="KW-0808">Transferase</keyword>
<keyword evidence="8 14" id="KW-0472">Membrane</keyword>
<evidence type="ECO:0000256" key="11">
    <source>
        <dbReference type="ARBA" id="ARBA00023180"/>
    </source>
</evidence>
<feature type="compositionally biased region" description="Basic and acidic residues" evidence="13">
    <location>
        <begin position="421"/>
        <end position="443"/>
    </location>
</feature>
<dbReference type="Gene3D" id="1.10.510.10">
    <property type="entry name" value="Transferase(Phosphotransferase) domain 1"/>
    <property type="match status" value="1"/>
</dbReference>
<dbReference type="PRINTS" id="PR00109">
    <property type="entry name" value="TYRKINASE"/>
</dbReference>
<keyword evidence="7 14" id="KW-1133">Transmembrane helix</keyword>
<dbReference type="Gene3D" id="3.30.200.20">
    <property type="entry name" value="Phosphorylase Kinase, domain 1"/>
    <property type="match status" value="1"/>
</dbReference>
<evidence type="ECO:0000256" key="10">
    <source>
        <dbReference type="ARBA" id="ARBA00023170"/>
    </source>
</evidence>
<dbReference type="GO" id="GO:0005524">
    <property type="term" value="F:ATP binding"/>
    <property type="evidence" value="ECO:0007669"/>
    <property type="project" value="UniProtKB-KW"/>
</dbReference>
<evidence type="ECO:0000313" key="15">
    <source>
        <dbReference type="EMBL" id="CAF3034867.1"/>
    </source>
</evidence>
<feature type="region of interest" description="Disordered" evidence="13">
    <location>
        <begin position="400"/>
        <end position="443"/>
    </location>
</feature>
<feature type="region of interest" description="Disordered" evidence="13">
    <location>
        <begin position="41"/>
        <end position="61"/>
    </location>
</feature>
<feature type="compositionally biased region" description="Acidic residues" evidence="13">
    <location>
        <begin position="781"/>
        <end position="793"/>
    </location>
</feature>
<dbReference type="FunFam" id="2.60.120.260:FF:000007">
    <property type="entry name" value="Discoidin domain receptor tyrosine kinase 1"/>
    <property type="match status" value="1"/>
</dbReference>
<comment type="similarity">
    <text evidence="12">Belongs to the protein kinase superfamily. Tyr protein kinase family. Insulin receptor subfamily.</text>
</comment>
<comment type="subcellular location">
    <subcellularLocation>
        <location evidence="1">Cell membrane</location>
        <topology evidence="1">Single-pass type I membrane protein</topology>
    </subcellularLocation>
</comment>
<feature type="transmembrane region" description="Helical" evidence="14">
    <location>
        <begin position="467"/>
        <end position="491"/>
    </location>
</feature>
<dbReference type="SUPFAM" id="SSF56112">
    <property type="entry name" value="Protein kinase-like (PK-like)"/>
    <property type="match status" value="1"/>
</dbReference>
<dbReference type="InterPro" id="IPR020635">
    <property type="entry name" value="Tyr_kinase_cat_dom"/>
</dbReference>
<keyword evidence="6" id="KW-0067">ATP-binding</keyword>
<evidence type="ECO:0000256" key="14">
    <source>
        <dbReference type="SAM" id="Phobius"/>
    </source>
</evidence>
<feature type="compositionally biased region" description="Low complexity" evidence="13">
    <location>
        <begin position="41"/>
        <end position="60"/>
    </location>
</feature>
<dbReference type="Pfam" id="PF07714">
    <property type="entry name" value="PK_Tyr_Ser-Thr"/>
    <property type="match status" value="1"/>
</dbReference>
<accession>A0A7R8D5F2</accession>
<keyword evidence="11" id="KW-0325">Glycoprotein</keyword>
<dbReference type="GO" id="GO:0038062">
    <property type="term" value="F:protein tyrosine kinase collagen receptor activity"/>
    <property type="evidence" value="ECO:0007669"/>
    <property type="project" value="TreeGrafter"/>
</dbReference>
<dbReference type="PANTHER" id="PTHR24416:SF580">
    <property type="entry name" value="DISCOIDIN DOMAIN RECEPTOR, ISOFORM F"/>
    <property type="match status" value="1"/>
</dbReference>
<evidence type="ECO:0000313" key="16">
    <source>
        <dbReference type="Proteomes" id="UP000675881"/>
    </source>
</evidence>
<proteinExistence type="inferred from homology"/>
<dbReference type="PROSITE" id="PS00109">
    <property type="entry name" value="PROTEIN_KINASE_TYR"/>
    <property type="match status" value="1"/>
</dbReference>
<dbReference type="InterPro" id="IPR011009">
    <property type="entry name" value="Kinase-like_dom_sf"/>
</dbReference>
<dbReference type="AlphaFoldDB" id="A0A7R8D5F2"/>
<dbReference type="InterPro" id="IPR000719">
    <property type="entry name" value="Prot_kinase_dom"/>
</dbReference>
<evidence type="ECO:0000256" key="2">
    <source>
        <dbReference type="ARBA" id="ARBA00022475"/>
    </source>
</evidence>
<evidence type="ECO:0000256" key="9">
    <source>
        <dbReference type="ARBA" id="ARBA00023157"/>
    </source>
</evidence>
<dbReference type="InterPro" id="IPR048525">
    <property type="entry name" value="DDR1-2_DS-like"/>
</dbReference>
<organism evidence="15 16">
    <name type="scientific">Lepeophtheirus salmonis</name>
    <name type="common">Salmon louse</name>
    <name type="synonym">Caligus salmonis</name>
    <dbReference type="NCBI Taxonomy" id="72036"/>
    <lineage>
        <taxon>Eukaryota</taxon>
        <taxon>Metazoa</taxon>
        <taxon>Ecdysozoa</taxon>
        <taxon>Arthropoda</taxon>
        <taxon>Crustacea</taxon>
        <taxon>Multicrustacea</taxon>
        <taxon>Hexanauplia</taxon>
        <taxon>Copepoda</taxon>
        <taxon>Siphonostomatoida</taxon>
        <taxon>Caligidae</taxon>
        <taxon>Lepeophtheirus</taxon>
    </lineage>
</organism>
<dbReference type="Gene3D" id="2.60.120.1190">
    <property type="match status" value="1"/>
</dbReference>
<dbReference type="PROSITE" id="PS01286">
    <property type="entry name" value="FA58C_2"/>
    <property type="match status" value="1"/>
</dbReference>
<feature type="compositionally biased region" description="Low complexity" evidence="13">
    <location>
        <begin position="400"/>
        <end position="414"/>
    </location>
</feature>
<keyword evidence="10" id="KW-0675">Receptor</keyword>
<feature type="region of interest" description="Disordered" evidence="13">
    <location>
        <begin position="542"/>
        <end position="565"/>
    </location>
</feature>
<keyword evidence="2" id="KW-1003">Cell membrane</keyword>
<protein>
    <submittedName>
        <fullName evidence="15">DDR2</fullName>
        <ecNumber evidence="15">2.7.10.1</ecNumber>
    </submittedName>
</protein>
<dbReference type="Proteomes" id="UP000675881">
    <property type="component" value="Chromosome 9"/>
</dbReference>
<dbReference type="PROSITE" id="PS50011">
    <property type="entry name" value="PROTEIN_KINASE_DOM"/>
    <property type="match status" value="1"/>
</dbReference>
<keyword evidence="16" id="KW-1185">Reference proteome</keyword>
<feature type="region of interest" description="Disordered" evidence="13">
    <location>
        <begin position="776"/>
        <end position="806"/>
    </location>
</feature>
<keyword evidence="9" id="KW-1015">Disulfide bond</keyword>
<evidence type="ECO:0000256" key="8">
    <source>
        <dbReference type="ARBA" id="ARBA00023136"/>
    </source>
</evidence>
<dbReference type="InterPro" id="IPR000421">
    <property type="entry name" value="FA58C"/>
</dbReference>
<keyword evidence="4" id="KW-0732">Signal</keyword>
<keyword evidence="5" id="KW-0547">Nucleotide-binding</keyword>
<dbReference type="InterPro" id="IPR008979">
    <property type="entry name" value="Galactose-bd-like_sf"/>
</dbReference>
<dbReference type="PROSITE" id="PS50022">
    <property type="entry name" value="FA58C_3"/>
    <property type="match status" value="1"/>
</dbReference>
<dbReference type="InterPro" id="IPR008266">
    <property type="entry name" value="Tyr_kinase_AS"/>
</dbReference>
<evidence type="ECO:0000256" key="4">
    <source>
        <dbReference type="ARBA" id="ARBA00022729"/>
    </source>
</evidence>
<dbReference type="GO" id="GO:0005518">
    <property type="term" value="F:collagen binding"/>
    <property type="evidence" value="ECO:0007669"/>
    <property type="project" value="TreeGrafter"/>
</dbReference>
<dbReference type="GO" id="GO:0048680">
    <property type="term" value="P:positive regulation of axon regeneration"/>
    <property type="evidence" value="ECO:0007669"/>
    <property type="project" value="UniProtKB-ARBA"/>
</dbReference>
<evidence type="ECO:0000256" key="13">
    <source>
        <dbReference type="SAM" id="MobiDB-lite"/>
    </source>
</evidence>
<dbReference type="OrthoDB" id="6071166at2759"/>
<evidence type="ECO:0000256" key="3">
    <source>
        <dbReference type="ARBA" id="ARBA00022692"/>
    </source>
</evidence>
<dbReference type="PANTHER" id="PTHR24416">
    <property type="entry name" value="TYROSINE-PROTEIN KINASE RECEPTOR"/>
    <property type="match status" value="1"/>
</dbReference>
<dbReference type="InterPro" id="IPR001245">
    <property type="entry name" value="Ser-Thr/Tyr_kinase_cat_dom"/>
</dbReference>
<evidence type="ECO:0000256" key="1">
    <source>
        <dbReference type="ARBA" id="ARBA00004251"/>
    </source>
</evidence>
<evidence type="ECO:0000256" key="12">
    <source>
        <dbReference type="ARBA" id="ARBA00061639"/>
    </source>
</evidence>
<dbReference type="InterPro" id="IPR050122">
    <property type="entry name" value="RTK"/>
</dbReference>
<dbReference type="GO" id="GO:0051897">
    <property type="term" value="P:positive regulation of phosphatidylinositol 3-kinase/protein kinase B signal transduction"/>
    <property type="evidence" value="ECO:0007669"/>
    <property type="project" value="TreeGrafter"/>
</dbReference>
<gene>
    <name evidence="15" type="ORF">LSAA_14949</name>
</gene>
<evidence type="ECO:0000256" key="7">
    <source>
        <dbReference type="ARBA" id="ARBA00022989"/>
    </source>
</evidence>
<dbReference type="SMART" id="SM00231">
    <property type="entry name" value="FA58C"/>
    <property type="match status" value="1"/>
</dbReference>
<keyword evidence="3 14" id="KW-0812">Transmembrane</keyword>
<dbReference type="GO" id="GO:0005886">
    <property type="term" value="C:plasma membrane"/>
    <property type="evidence" value="ECO:0007669"/>
    <property type="project" value="UniProtKB-SubCell"/>
</dbReference>
<dbReference type="CDD" id="cd00057">
    <property type="entry name" value="FA58C"/>
    <property type="match status" value="1"/>
</dbReference>
<reference evidence="15" key="1">
    <citation type="submission" date="2021-02" db="EMBL/GenBank/DDBJ databases">
        <authorList>
            <person name="Bekaert M."/>
        </authorList>
    </citation>
    <scope>NUCLEOTIDE SEQUENCE</scope>
    <source>
        <strain evidence="15">IoA-00</strain>
    </source>
</reference>
<dbReference type="EC" id="2.7.10.1" evidence="15"/>
<dbReference type="EMBL" id="HG994588">
    <property type="protein sequence ID" value="CAF3034867.1"/>
    <property type="molecule type" value="Genomic_DNA"/>
</dbReference>
<sequence>MGIDQWFPNGFPSSPGAMGKTVLESKFAQCSRIDWGPALSGLSSTGSSSTPPTTEVSSVSNEANECAIPLGMEHGHIDDADITASSAFDFKSVGPQNGRINKDQYGGAWCPLEAVAKTAHEWIEIDMHKDYRITQTGTQGRYGGGRGQEFTEMFIFQYWRTGMKDWVVYRNHSGHEILPGNKNTYVVNINKLNPPIVASKVRFVPYSHHPRTVCMRVEVYGCVYETGLKSYSTPPGDEFSPHVYLSDVYDGEEKSRNGRMENGLGVLTDGVIGGNISYSQHGIKSAPGWVGWKNRKRDVVLIFEFNTLRKFESITFVTHANKDMGIQPFSHMVASFSESGNRYNSNRLTKPNKRAALELSEIDSVTLSLDGQLGKFIKLQLFFTDKWILLSEISFDSSPISTEFNSSSSSIPYISEEEETIDSKPDDSNDVRNTPRNEFPVEFRGDESVLRGGSIEEEKDTSSPTQVYIGLIIGVLGVTVLLLLVTIAVMMRRNKQKIFNKHSLFKSPNLTPNGRLHHPSYAAAPLPNSGIITLRDLKQQQPSGHVTAQMYGSPPHHDDSDEGSSYYHEPYRLILKPTNNKPINSNSCGRLCEYEEFGLLQEQQQMQTVKLQQQPLLKTSLDKSNGNSIGGGPAGSFKSNGYATTDFVKKWHPPPPPLPIPNNVSTNKESFYAATDILTGDRTKDEDDETVDIGNYLKGNTFTPMMMTRTSSSSDESDFNIPEFSRRNLRMIEKLGEGNFGMAHLCETASLKILPQLHKSHRRRCRSYSKGSHPLLNDLSYMDESDNDEEELEDKNVLSESTSVSDSELSEDGRRVVVVRSLWKPTSEYRREEFFESVRRQSVLKGCSNIAHILAICTQDEPICVLSEYLDLGDLRQFLKTRRYSVSSSPDSSTLLYIAAQISSGMKYLEKLGYVHRDLAARNCLIDYKYNIKISDFAMFRPIYAKDYYQIEDSKEILSLRWIPWEVYIMDPTKSLGAHAKNLNVSCTPVFENVKKVGWIVHDQVAKASLHSRHEDGQSSTFLGPLNKLKSASPGIVILSSNKNTFDVDSVYNRLNDHYASFQEINEHLRTVTSSNIHGTRDRCLQWYFGVP</sequence>
<dbReference type="SUPFAM" id="SSF49785">
    <property type="entry name" value="Galactose-binding domain-like"/>
    <property type="match status" value="1"/>
</dbReference>
<dbReference type="GO" id="GO:0043235">
    <property type="term" value="C:receptor complex"/>
    <property type="evidence" value="ECO:0007669"/>
    <property type="project" value="TreeGrafter"/>
</dbReference>
<dbReference type="Pfam" id="PF21114">
    <property type="entry name" value="DDR1-2_DS-like"/>
    <property type="match status" value="1"/>
</dbReference>